<dbReference type="KEGG" id="hrr:HZS55_22020"/>
<dbReference type="RefSeq" id="WP_179909669.1">
    <property type="nucleotide sequence ID" value="NZ_CP058910.1"/>
</dbReference>
<dbReference type="OrthoDB" id="275751at2157"/>
<gene>
    <name evidence="1" type="ORF">HZS55_22020</name>
</gene>
<dbReference type="SUPFAM" id="SSF52980">
    <property type="entry name" value="Restriction endonuclease-like"/>
    <property type="match status" value="1"/>
</dbReference>
<name>A0A7D5P7J5_9EURY</name>
<dbReference type="Proteomes" id="UP000509667">
    <property type="component" value="Chromosome"/>
</dbReference>
<dbReference type="EMBL" id="CP058910">
    <property type="protein sequence ID" value="QLH79805.1"/>
    <property type="molecule type" value="Genomic_DNA"/>
</dbReference>
<sequence length="549" mass="62496">MPCENCGCLRCVDDDRSLFCPRCTGKEIETKFAIRAEANWFLEDYFSGENLIGVLKEYEKTSLITTILTRLDHIAYNFKEKNGLPVDDFRYLPYFIKLIYENNGFGDKRVASPVDLNEELNTLLEGYTTVVETVRKTRDQLNVAIRRDARTVDWSDLPSKYEFYTSERSLCARRCIESMLCGDFGQYPDFSFVVDTIRAVQKTPVDEIDTPWEFGDGWYQLIIQLIAMAAMDEFAGEVFYTDFPETVSILELREFLDNLDACLPPGFEHLAAESTGVPILSAPQVEASGRLAFGEKWEDVKPTVIMSETTPDAHPLLFEISGHQQIYSPLLECSLERDVPRYLYPRFFAFLLQFQAFPLLQNGSTAKSGHALLTDLTAKRGKAAESNLFSILSKRGIECYHSAQLPRSDPHEIDLICELDDGLTFIEMKYFRPPIRLQSAEGLRILAEKFDEKIFKIESDRAPGSPSGKPFPEKVDTWVDQPAHSTFTSLSMAGDRVDQSLDPEWTETDPQLYVVSNVVPPYFTKRNVRFLTDVEFFKLVAHGADDVLI</sequence>
<evidence type="ECO:0000313" key="1">
    <source>
        <dbReference type="EMBL" id="QLH79805.1"/>
    </source>
</evidence>
<dbReference type="AlphaFoldDB" id="A0A7D5P7J5"/>
<proteinExistence type="predicted"/>
<organism evidence="1 2">
    <name type="scientific">Halosimplex rubrum</name>
    <dbReference type="NCBI Taxonomy" id="869889"/>
    <lineage>
        <taxon>Archaea</taxon>
        <taxon>Methanobacteriati</taxon>
        <taxon>Methanobacteriota</taxon>
        <taxon>Stenosarchaea group</taxon>
        <taxon>Halobacteria</taxon>
        <taxon>Halobacteriales</taxon>
        <taxon>Haloarculaceae</taxon>
        <taxon>Halosimplex</taxon>
    </lineage>
</organism>
<evidence type="ECO:0000313" key="2">
    <source>
        <dbReference type="Proteomes" id="UP000509667"/>
    </source>
</evidence>
<dbReference type="InterPro" id="IPR011335">
    <property type="entry name" value="Restrct_endonuc-II-like"/>
</dbReference>
<protein>
    <submittedName>
        <fullName evidence="1">Uncharacterized protein</fullName>
    </submittedName>
</protein>
<dbReference type="GeneID" id="56080601"/>
<keyword evidence="2" id="KW-1185">Reference proteome</keyword>
<accession>A0A7D5P7J5</accession>
<reference evidence="1 2" key="1">
    <citation type="submission" date="2020-07" db="EMBL/GenBank/DDBJ databases">
        <title>Halosimplex pelagicum sp. nov. and Halosimplex rubrum sp. nov., isolated from salted brown alga Laminaria, and emended description of the genus Halosimplex.</title>
        <authorList>
            <person name="Cui H."/>
        </authorList>
    </citation>
    <scope>NUCLEOTIDE SEQUENCE [LARGE SCALE GENOMIC DNA]</scope>
    <source>
        <strain evidence="1 2">R27</strain>
    </source>
</reference>